<comment type="caution">
    <text evidence="7">The sequence shown here is derived from an EMBL/GenBank/DDBJ whole genome shotgun (WGS) entry which is preliminary data.</text>
</comment>
<dbReference type="RefSeq" id="WP_210355858.1">
    <property type="nucleotide sequence ID" value="NZ_JAEQMU010000006.1"/>
</dbReference>
<gene>
    <name evidence="7" type="ORF">ACFSQW_08080</name>
</gene>
<protein>
    <recommendedName>
        <fullName evidence="6">Putative mRNA interferase YoeB</fullName>
    </recommendedName>
</protein>
<dbReference type="Pfam" id="PF06769">
    <property type="entry name" value="YoeB_toxin"/>
    <property type="match status" value="1"/>
</dbReference>
<dbReference type="Gene3D" id="3.30.2310.20">
    <property type="entry name" value="RelE-like"/>
    <property type="match status" value="1"/>
</dbReference>
<evidence type="ECO:0000256" key="3">
    <source>
        <dbReference type="ARBA" id="ARBA00022722"/>
    </source>
</evidence>
<evidence type="ECO:0000256" key="1">
    <source>
        <dbReference type="ARBA" id="ARBA00008172"/>
    </source>
</evidence>
<evidence type="ECO:0000256" key="2">
    <source>
        <dbReference type="ARBA" id="ARBA00022649"/>
    </source>
</evidence>
<dbReference type="InterPro" id="IPR035093">
    <property type="entry name" value="RelE/ParE_toxin_dom_sf"/>
</dbReference>
<dbReference type="SUPFAM" id="SSF143011">
    <property type="entry name" value="RelE-like"/>
    <property type="match status" value="1"/>
</dbReference>
<evidence type="ECO:0000256" key="5">
    <source>
        <dbReference type="ARBA" id="ARBA00022801"/>
    </source>
</evidence>
<dbReference type="Proteomes" id="UP001597440">
    <property type="component" value="Unassembled WGS sequence"/>
</dbReference>
<proteinExistence type="inferred from homology"/>
<dbReference type="PANTHER" id="PTHR38039:SF1">
    <property type="entry name" value="TOXIN YOEB"/>
    <property type="match status" value="1"/>
</dbReference>
<organism evidence="7 8">
    <name type="scientific">Sphingobacterium tabacisoli</name>
    <dbReference type="NCBI Taxonomy" id="2044855"/>
    <lineage>
        <taxon>Bacteria</taxon>
        <taxon>Pseudomonadati</taxon>
        <taxon>Bacteroidota</taxon>
        <taxon>Sphingobacteriia</taxon>
        <taxon>Sphingobacteriales</taxon>
        <taxon>Sphingobacteriaceae</taxon>
        <taxon>Sphingobacterium</taxon>
    </lineage>
</organism>
<dbReference type="InterPro" id="IPR009614">
    <property type="entry name" value="YoeB_toxin"/>
</dbReference>
<accession>A0ABW5L2U9</accession>
<comment type="similarity">
    <text evidence="1">Belongs to the YoeB family.</text>
</comment>
<dbReference type="NCBIfam" id="TIGR02116">
    <property type="entry name" value="toxin_Txe_YoeB"/>
    <property type="match status" value="1"/>
</dbReference>
<dbReference type="PANTHER" id="PTHR38039">
    <property type="entry name" value="TOXIN YOEB"/>
    <property type="match status" value="1"/>
</dbReference>
<reference evidence="8" key="1">
    <citation type="journal article" date="2019" name="Int. J. Syst. Evol. Microbiol.">
        <title>The Global Catalogue of Microorganisms (GCM) 10K type strain sequencing project: providing services to taxonomists for standard genome sequencing and annotation.</title>
        <authorList>
            <consortium name="The Broad Institute Genomics Platform"/>
            <consortium name="The Broad Institute Genome Sequencing Center for Infectious Disease"/>
            <person name="Wu L."/>
            <person name="Ma J."/>
        </authorList>
    </citation>
    <scope>NUCLEOTIDE SEQUENCE [LARGE SCALE GENOMIC DNA]</scope>
    <source>
        <strain evidence="8">KCTC 52298</strain>
    </source>
</reference>
<keyword evidence="8" id="KW-1185">Reference proteome</keyword>
<keyword evidence="4" id="KW-0255">Endonuclease</keyword>
<dbReference type="EMBL" id="JBHULD010000008">
    <property type="protein sequence ID" value="MFD2554345.1"/>
    <property type="molecule type" value="Genomic_DNA"/>
</dbReference>
<keyword evidence="3" id="KW-0540">Nuclease</keyword>
<keyword evidence="5" id="KW-0378">Hydrolase</keyword>
<evidence type="ECO:0000256" key="4">
    <source>
        <dbReference type="ARBA" id="ARBA00022759"/>
    </source>
</evidence>
<keyword evidence="2" id="KW-1277">Toxin-antitoxin system</keyword>
<name>A0ABW5L2U9_9SPHI</name>
<evidence type="ECO:0000313" key="8">
    <source>
        <dbReference type="Proteomes" id="UP001597440"/>
    </source>
</evidence>
<sequence length="93" mass="10924">MGQYKVIFSKLAITHLEYHKKSGRKSDVKKIQDIVAELAQHPETGTGNPERLKGNYADFWSRRLNKKDRMVYRIMEDEVVVFVVRAKGHYEDK</sequence>
<evidence type="ECO:0000313" key="7">
    <source>
        <dbReference type="EMBL" id="MFD2554345.1"/>
    </source>
</evidence>
<evidence type="ECO:0000256" key="6">
    <source>
        <dbReference type="ARBA" id="ARBA00030388"/>
    </source>
</evidence>